<dbReference type="AlphaFoldDB" id="A0A4W4FCL9"/>
<accession>A0A4W4FCL9</accession>
<dbReference type="PANTHER" id="PTHR12069:SF0">
    <property type="entry name" value="DNA-DIRECTED RNA POLYMERASE III SUBUNIT RPC5"/>
    <property type="match status" value="1"/>
</dbReference>
<dbReference type="PANTHER" id="PTHR12069">
    <property type="entry name" value="DNA-DIRECTED RNA POLYMERASES III 80 KDA POLYPEPTIDE RNA POLYMERASE III SUBUNIT 5"/>
    <property type="match status" value="1"/>
</dbReference>
<feature type="region of interest" description="Disordered" evidence="1">
    <location>
        <begin position="138"/>
        <end position="162"/>
    </location>
</feature>
<evidence type="ECO:0000313" key="3">
    <source>
        <dbReference type="Ensembl" id="ENSEEEP00000021446.2"/>
    </source>
</evidence>
<reference evidence="3" key="3">
    <citation type="submission" date="2020-05" db="EMBL/GenBank/DDBJ databases">
        <title>Electrophorus electricus (electric eel) genome, fEleEle1, primary haplotype.</title>
        <authorList>
            <person name="Myers G."/>
            <person name="Meyer A."/>
            <person name="Fedrigo O."/>
            <person name="Formenti G."/>
            <person name="Rhie A."/>
            <person name="Tracey A."/>
            <person name="Sims Y."/>
            <person name="Jarvis E.D."/>
        </authorList>
    </citation>
    <scope>NUCLEOTIDE SEQUENCE [LARGE SCALE GENOMIC DNA]</scope>
</reference>
<evidence type="ECO:0000313" key="4">
    <source>
        <dbReference type="Proteomes" id="UP000314983"/>
    </source>
</evidence>
<name>A0A4W4FCL9_ELEEL</name>
<reference evidence="3" key="5">
    <citation type="submission" date="2025-09" db="UniProtKB">
        <authorList>
            <consortium name="Ensembl"/>
        </authorList>
    </citation>
    <scope>IDENTIFICATION</scope>
</reference>
<keyword evidence="4" id="KW-1185">Reference proteome</keyword>
<reference evidence="4" key="1">
    <citation type="journal article" date="2014" name="Science">
        <title>Nonhuman genetics. Genomic basis for the convergent evolution of electric organs.</title>
        <authorList>
            <person name="Gallant J.R."/>
            <person name="Traeger L.L."/>
            <person name="Volkening J.D."/>
            <person name="Moffett H."/>
            <person name="Chen P.H."/>
            <person name="Novina C.D."/>
            <person name="Phillips G.N.Jr."/>
            <person name="Anand R."/>
            <person name="Wells G.B."/>
            <person name="Pinch M."/>
            <person name="Guth R."/>
            <person name="Unguez G.A."/>
            <person name="Albert J.S."/>
            <person name="Zakon H.H."/>
            <person name="Samanta M.P."/>
            <person name="Sussman M.R."/>
        </authorList>
    </citation>
    <scope>NUCLEOTIDE SEQUENCE [LARGE SCALE GENOMIC DNA]</scope>
</reference>
<dbReference type="GO" id="GO:0042797">
    <property type="term" value="P:tRNA transcription by RNA polymerase III"/>
    <property type="evidence" value="ECO:0007669"/>
    <property type="project" value="TreeGrafter"/>
</dbReference>
<reference evidence="4" key="2">
    <citation type="journal article" date="2017" name="Sci. Adv.">
        <title>A tail of two voltages: Proteomic comparison of the three electric organs of the electric eel.</title>
        <authorList>
            <person name="Traeger L.L."/>
            <person name="Sabat G."/>
            <person name="Barrett-Wilt G.A."/>
            <person name="Wells G.B."/>
            <person name="Sussman M.R."/>
        </authorList>
    </citation>
    <scope>NUCLEOTIDE SEQUENCE [LARGE SCALE GENOMIC DNA]</scope>
</reference>
<dbReference type="Pfam" id="PF04801">
    <property type="entry name" value="RPC5"/>
    <property type="match status" value="1"/>
</dbReference>
<sequence length="570" mass="64705">MASGEEDDPIIQEVWISFLSFLQYPVRPASMTYDDVTHLSAKIKPKQQKVELEVAIDTLSPNYCRSKGEQIALNVDGTSLEDSSTYSIKMMDKQTFSSIQATTNTTRYAAAVFRKGELHLTPLQGILQMRPSFSYLDKADSKHKEREAANEAGDSSQDEAEDDIKQITVRFSRPESEQARQRRIQSYEFLQKKQAEEPWVHLHYHDLKDGRSEHERQYLYCQAMDTTENTELVKTPSEYLAMLMPPLAEEKIVKPVGPSNVVSMAQLRTLPLGDQVKTLMKNVKVMPFANLMGLLASGTDSTAVLRCIQQVALLVQGNWVVKSDVLYPKSSCSPHSGVPAEVLCRGRDFVMWRFTHERSLMRKEVTSVIKLPPEDVKDFLEQMAVPRANRGWEFLLPTDHDFVKKHPDVAQRQHMLWLGIQNNGEQRLKMALENARERHGFLQKDLDTQQLKASTVTTLPSGANALVRIKEEPLSDSEETMDMSSPDLDPRSDHGVGQTPTPELRDFVQRTFRKHFVLCLSEVKRLFNLHLASLPTGHCRFGHVTDRMLQDTILHSHCKQILVPVSTPGP</sequence>
<protein>
    <recommendedName>
        <fullName evidence="2">DNA-directed RNA polymerase III subunit RPC5 C-terminal domain-containing protein</fullName>
    </recommendedName>
</protein>
<dbReference type="Pfam" id="PF19725">
    <property type="entry name" value="RPC5_C"/>
    <property type="match status" value="1"/>
</dbReference>
<feature type="region of interest" description="Disordered" evidence="1">
    <location>
        <begin position="472"/>
        <end position="502"/>
    </location>
</feature>
<reference evidence="3" key="4">
    <citation type="submission" date="2025-08" db="UniProtKB">
        <authorList>
            <consortium name="Ensembl"/>
        </authorList>
    </citation>
    <scope>IDENTIFICATION</scope>
</reference>
<proteinExistence type="predicted"/>
<dbReference type="Ensembl" id="ENSEEET00000021686.2">
    <property type="protein sequence ID" value="ENSEEEP00000021446.2"/>
    <property type="gene ID" value="ENSEEEG00000010097.2"/>
</dbReference>
<evidence type="ECO:0000256" key="1">
    <source>
        <dbReference type="SAM" id="MobiDB-lite"/>
    </source>
</evidence>
<organism evidence="3 4">
    <name type="scientific">Electrophorus electricus</name>
    <name type="common">Electric eel</name>
    <name type="synonym">Gymnotus electricus</name>
    <dbReference type="NCBI Taxonomy" id="8005"/>
    <lineage>
        <taxon>Eukaryota</taxon>
        <taxon>Metazoa</taxon>
        <taxon>Chordata</taxon>
        <taxon>Craniata</taxon>
        <taxon>Vertebrata</taxon>
        <taxon>Euteleostomi</taxon>
        <taxon>Actinopterygii</taxon>
        <taxon>Neopterygii</taxon>
        <taxon>Teleostei</taxon>
        <taxon>Ostariophysi</taxon>
        <taxon>Gymnotiformes</taxon>
        <taxon>Gymnotoidei</taxon>
        <taxon>Gymnotidae</taxon>
        <taxon>Electrophorus</taxon>
    </lineage>
</organism>
<dbReference type="InterPro" id="IPR006886">
    <property type="entry name" value="RNA_pol_III_Rpc5"/>
</dbReference>
<dbReference type="Proteomes" id="UP000314983">
    <property type="component" value="Chromosome 14"/>
</dbReference>
<gene>
    <name evidence="3" type="primary">POLR3E</name>
</gene>
<feature type="domain" description="DNA-directed RNA polymerase III subunit RPC5 C-terminal" evidence="2">
    <location>
        <begin position="423"/>
        <end position="566"/>
    </location>
</feature>
<dbReference type="GeneTree" id="ENSGT00390000016123"/>
<feature type="compositionally biased region" description="Basic and acidic residues" evidence="1">
    <location>
        <begin position="138"/>
        <end position="149"/>
    </location>
</feature>
<dbReference type="InterPro" id="IPR045576">
    <property type="entry name" value="RPC5_C"/>
</dbReference>
<evidence type="ECO:0000259" key="2">
    <source>
        <dbReference type="Pfam" id="PF19725"/>
    </source>
</evidence>
<dbReference type="GO" id="GO:0005666">
    <property type="term" value="C:RNA polymerase III complex"/>
    <property type="evidence" value="ECO:0007669"/>
    <property type="project" value="TreeGrafter"/>
</dbReference>